<accession>A0ABR3F7L7</accession>
<dbReference type="InterPro" id="IPR036537">
    <property type="entry name" value="Adaptor_Cbl_N_dom_sf"/>
</dbReference>
<dbReference type="Gene3D" id="1.20.930.20">
    <property type="entry name" value="Adaptor protein Cbl, N-terminal domain"/>
    <property type="match status" value="1"/>
</dbReference>
<comment type="caution">
    <text evidence="2">The sequence shown here is derived from an EMBL/GenBank/DDBJ whole genome shotgun (WGS) entry which is preliminary data.</text>
</comment>
<reference evidence="2 3" key="1">
    <citation type="submission" date="2024-02" db="EMBL/GenBank/DDBJ databases">
        <title>A draft genome for the cacao thread blight pathogen Marasmius crinis-equi.</title>
        <authorList>
            <person name="Cohen S.P."/>
            <person name="Baruah I.K."/>
            <person name="Amoako-Attah I."/>
            <person name="Bukari Y."/>
            <person name="Meinhardt L.W."/>
            <person name="Bailey B.A."/>
        </authorList>
    </citation>
    <scope>NUCLEOTIDE SEQUENCE [LARGE SCALE GENOMIC DNA]</scope>
    <source>
        <strain evidence="2 3">GH-76</strain>
    </source>
</reference>
<dbReference type="CDD" id="cd21037">
    <property type="entry name" value="MLKL_NTD"/>
    <property type="match status" value="1"/>
</dbReference>
<dbReference type="EMBL" id="JBAHYK010000795">
    <property type="protein sequence ID" value="KAL0571264.1"/>
    <property type="molecule type" value="Genomic_DNA"/>
</dbReference>
<keyword evidence="3" id="KW-1185">Reference proteome</keyword>
<protein>
    <submittedName>
        <fullName evidence="2">Uncharacterized protein</fullName>
    </submittedName>
</protein>
<organism evidence="2 3">
    <name type="scientific">Marasmius crinis-equi</name>
    <dbReference type="NCBI Taxonomy" id="585013"/>
    <lineage>
        <taxon>Eukaryota</taxon>
        <taxon>Fungi</taxon>
        <taxon>Dikarya</taxon>
        <taxon>Basidiomycota</taxon>
        <taxon>Agaricomycotina</taxon>
        <taxon>Agaricomycetes</taxon>
        <taxon>Agaricomycetidae</taxon>
        <taxon>Agaricales</taxon>
        <taxon>Marasmiineae</taxon>
        <taxon>Marasmiaceae</taxon>
        <taxon>Marasmius</taxon>
    </lineage>
</organism>
<dbReference type="InterPro" id="IPR059179">
    <property type="entry name" value="MLKL-like_MCAfunc"/>
</dbReference>
<feature type="compositionally biased region" description="Polar residues" evidence="1">
    <location>
        <begin position="352"/>
        <end position="362"/>
    </location>
</feature>
<proteinExistence type="predicted"/>
<dbReference type="Proteomes" id="UP001465976">
    <property type="component" value="Unassembled WGS sequence"/>
</dbReference>
<evidence type="ECO:0000256" key="1">
    <source>
        <dbReference type="SAM" id="MobiDB-lite"/>
    </source>
</evidence>
<evidence type="ECO:0000313" key="3">
    <source>
        <dbReference type="Proteomes" id="UP001465976"/>
    </source>
</evidence>
<evidence type="ECO:0000313" key="2">
    <source>
        <dbReference type="EMBL" id="KAL0571264.1"/>
    </source>
</evidence>
<feature type="compositionally biased region" description="Basic residues" evidence="1">
    <location>
        <begin position="79"/>
        <end position="88"/>
    </location>
</feature>
<gene>
    <name evidence="2" type="ORF">V5O48_010694</name>
</gene>
<feature type="region of interest" description="Disordered" evidence="1">
    <location>
        <begin position="293"/>
        <end position="362"/>
    </location>
</feature>
<feature type="region of interest" description="Disordered" evidence="1">
    <location>
        <begin position="70"/>
        <end position="94"/>
    </location>
</feature>
<feature type="compositionally biased region" description="Gly residues" evidence="1">
    <location>
        <begin position="325"/>
        <end position="335"/>
    </location>
</feature>
<name>A0ABR3F7L7_9AGAR</name>
<sequence length="362" mass="40772">MQPKEIEAQLSAMAMNDTVQDPPLLKLAESACSYIVSLRQQNPSHTTDQKGYDGFYNVVTDIVKHFQLQTTEDPTTRNRSAKKAHKRRTADLKSSLKHEYKRASQVELFKREDALLVVANIVKTIGDAPGLAPLKLAGGCWVKSVIQSRHTIQSNKAECTSILDHAASILDDLARKMEPSTHKPAEDMKDDIRAFERTLVRVRDHIVKLQGEKGWRRVGRFVFAHKTKEELASLRKELERAQLTFVTRSIVATDSTNEGWVFWCDCPTRCKRLKTISRRAWDDHRKLRTEESKAYITRNGEPVEDNQRRKRKRTEAPAGNNSSGYTGGLEHGGAGPSVVLSTESASDPYREVTNTSTSNAFP</sequence>